<dbReference type="Gene3D" id="1.10.150.130">
    <property type="match status" value="1"/>
</dbReference>
<keyword evidence="2" id="KW-0229">DNA integration</keyword>
<dbReference type="InterPro" id="IPR044068">
    <property type="entry name" value="CB"/>
</dbReference>
<dbReference type="InterPro" id="IPR010998">
    <property type="entry name" value="Integrase_recombinase_N"/>
</dbReference>
<dbReference type="EMBL" id="JBHSFI010000006">
    <property type="protein sequence ID" value="MFC4630576.1"/>
    <property type="molecule type" value="Genomic_DNA"/>
</dbReference>
<keyword evidence="4" id="KW-0233">DNA recombination</keyword>
<dbReference type="Pfam" id="PF00589">
    <property type="entry name" value="Phage_integrase"/>
    <property type="match status" value="1"/>
</dbReference>
<proteinExistence type="inferred from homology"/>
<name>A0ABV9HLQ2_9MICO</name>
<feature type="domain" description="Tyr recombinase" evidence="6">
    <location>
        <begin position="179"/>
        <end position="379"/>
    </location>
</feature>
<dbReference type="Proteomes" id="UP001596011">
    <property type="component" value="Unassembled WGS sequence"/>
</dbReference>
<protein>
    <submittedName>
        <fullName evidence="8">Tyrosine recombinase XerC</fullName>
    </submittedName>
</protein>
<evidence type="ECO:0000259" key="7">
    <source>
        <dbReference type="PROSITE" id="PS51900"/>
    </source>
</evidence>
<dbReference type="PROSITE" id="PS51898">
    <property type="entry name" value="TYR_RECOMBINASE"/>
    <property type="match status" value="1"/>
</dbReference>
<dbReference type="PROSITE" id="PS51900">
    <property type="entry name" value="CB"/>
    <property type="match status" value="1"/>
</dbReference>
<evidence type="ECO:0000259" key="6">
    <source>
        <dbReference type="PROSITE" id="PS51898"/>
    </source>
</evidence>
<dbReference type="InterPro" id="IPR004107">
    <property type="entry name" value="Integrase_SAM-like_N"/>
</dbReference>
<evidence type="ECO:0000256" key="5">
    <source>
        <dbReference type="PROSITE-ProRule" id="PRU01248"/>
    </source>
</evidence>
<organism evidence="8 9">
    <name type="scientific">Promicromonospora alba</name>
    <dbReference type="NCBI Taxonomy" id="1616110"/>
    <lineage>
        <taxon>Bacteria</taxon>
        <taxon>Bacillati</taxon>
        <taxon>Actinomycetota</taxon>
        <taxon>Actinomycetes</taxon>
        <taxon>Micrococcales</taxon>
        <taxon>Promicromonosporaceae</taxon>
        <taxon>Promicromonospora</taxon>
    </lineage>
</organism>
<gene>
    <name evidence="8" type="primary">xerC</name>
    <name evidence="8" type="ORF">ACFO6V_20190</name>
</gene>
<evidence type="ECO:0000256" key="1">
    <source>
        <dbReference type="ARBA" id="ARBA00008857"/>
    </source>
</evidence>
<dbReference type="CDD" id="cd01189">
    <property type="entry name" value="INT_ICEBs1_C_like"/>
    <property type="match status" value="1"/>
</dbReference>
<reference evidence="9" key="1">
    <citation type="journal article" date="2019" name="Int. J. Syst. Evol. Microbiol.">
        <title>The Global Catalogue of Microorganisms (GCM) 10K type strain sequencing project: providing services to taxonomists for standard genome sequencing and annotation.</title>
        <authorList>
            <consortium name="The Broad Institute Genomics Platform"/>
            <consortium name="The Broad Institute Genome Sequencing Center for Infectious Disease"/>
            <person name="Wu L."/>
            <person name="Ma J."/>
        </authorList>
    </citation>
    <scope>NUCLEOTIDE SEQUENCE [LARGE SCALE GENOMIC DNA]</scope>
    <source>
        <strain evidence="9">CCUG 42722</strain>
    </source>
</reference>
<dbReference type="InterPro" id="IPR002104">
    <property type="entry name" value="Integrase_catalytic"/>
</dbReference>
<dbReference type="InterPro" id="IPR013762">
    <property type="entry name" value="Integrase-like_cat_sf"/>
</dbReference>
<evidence type="ECO:0000313" key="9">
    <source>
        <dbReference type="Proteomes" id="UP001596011"/>
    </source>
</evidence>
<dbReference type="PANTHER" id="PTHR30629:SF2">
    <property type="entry name" value="PROPHAGE INTEGRASE INTS-RELATED"/>
    <property type="match status" value="1"/>
</dbReference>
<evidence type="ECO:0000256" key="3">
    <source>
        <dbReference type="ARBA" id="ARBA00023125"/>
    </source>
</evidence>
<dbReference type="Gene3D" id="1.10.443.10">
    <property type="entry name" value="Intergrase catalytic core"/>
    <property type="match status" value="1"/>
</dbReference>
<accession>A0ABV9HLQ2</accession>
<comment type="caution">
    <text evidence="8">The sequence shown here is derived from an EMBL/GenBank/DDBJ whole genome shotgun (WGS) entry which is preliminary data.</text>
</comment>
<dbReference type="Pfam" id="PF14659">
    <property type="entry name" value="Phage_int_SAM_3"/>
    <property type="match status" value="1"/>
</dbReference>
<dbReference type="InterPro" id="IPR050808">
    <property type="entry name" value="Phage_Integrase"/>
</dbReference>
<evidence type="ECO:0000313" key="8">
    <source>
        <dbReference type="EMBL" id="MFC4630576.1"/>
    </source>
</evidence>
<dbReference type="InterPro" id="IPR011010">
    <property type="entry name" value="DNA_brk_join_enz"/>
</dbReference>
<sequence>MSAPSTEKARRARGEGGVYFNEKRNRYIAEKVVGFDGKGDEIRKTGSGKTEALALKAVNERVRQYEAGIVKGADRYTVSQAVEDWLTYSRTEVGAKTVRGNRDFFEHHIKPHLGGRRIKDLRPVEVEKWMHGLAPSLGRSALKQVLSVLRRSIDRAVVLGLAERNVTTLAQLPKGRAGRKSRSFTLDQVRAILNSPSASAHWLYPYVVVSLTVGLRTEEARALRWDHVHLSPVPHVWVWRSVREDGDTKTEKSRRTLALPSVAVRALNRQWAWQDDRRRAMGEAWPSPDLVFTTGSGTELRPDNVRRDFRILLRDVPGIDPEQWTPRDMRHTFVSLLSQGEVPIEEVSRLVGHSDIGTTENVYRHELRPVLQNGARAMDSVLSDP</sequence>
<dbReference type="SUPFAM" id="SSF56349">
    <property type="entry name" value="DNA breaking-rejoining enzymes"/>
    <property type="match status" value="1"/>
</dbReference>
<dbReference type="PANTHER" id="PTHR30629">
    <property type="entry name" value="PROPHAGE INTEGRASE"/>
    <property type="match status" value="1"/>
</dbReference>
<evidence type="ECO:0000256" key="4">
    <source>
        <dbReference type="ARBA" id="ARBA00023172"/>
    </source>
</evidence>
<keyword evidence="9" id="KW-1185">Reference proteome</keyword>
<feature type="domain" description="Core-binding (CB)" evidence="7">
    <location>
        <begin position="76"/>
        <end position="157"/>
    </location>
</feature>
<comment type="similarity">
    <text evidence="1">Belongs to the 'phage' integrase family.</text>
</comment>
<dbReference type="RefSeq" id="WP_377138492.1">
    <property type="nucleotide sequence ID" value="NZ_JBHSFI010000006.1"/>
</dbReference>
<evidence type="ECO:0000256" key="2">
    <source>
        <dbReference type="ARBA" id="ARBA00022908"/>
    </source>
</evidence>
<keyword evidence="3 5" id="KW-0238">DNA-binding</keyword>